<dbReference type="EMBL" id="SBII01000005">
    <property type="protein sequence ID" value="RWX00419.1"/>
    <property type="molecule type" value="Genomic_DNA"/>
</dbReference>
<evidence type="ECO:0000313" key="1">
    <source>
        <dbReference type="EMBL" id="RWX00419.1"/>
    </source>
</evidence>
<dbReference type="AlphaFoldDB" id="A0A444HAS8"/>
<gene>
    <name evidence="1" type="ORF">EPI11_09070</name>
</gene>
<dbReference type="OrthoDB" id="660752at2"/>
<reference evidence="1 2" key="1">
    <citation type="submission" date="2019-01" db="EMBL/GenBank/DDBJ databases">
        <title>Flavobacterium sp. nov.,isolated from freshwater.</title>
        <authorList>
            <person name="Zhang R."/>
            <person name="Du Z.-J."/>
        </authorList>
    </citation>
    <scope>NUCLEOTIDE SEQUENCE [LARGE SCALE GENOMIC DNA]</scope>
    <source>
        <strain evidence="1 2">1E403</strain>
    </source>
</reference>
<dbReference type="Proteomes" id="UP000287527">
    <property type="component" value="Unassembled WGS sequence"/>
</dbReference>
<name>A0A444HAS8_9FLAO</name>
<sequence>MKKLIIIAICCPYLLGCEQISKSIHETFEPNDTLVNKQTEKPNITVTKSDTISESHTTFTSIEIKIPTITHTQTTNTEPVKTNKKDFLTNLKALTNAEDALKKLSQYAGKEIFIYSTIHFYNDGSIHTMLQHPENPNYVDKYIYNNGNWSKPEPVTLSLRDNVQSKLVSLNRINFINVAKVTETYNQKVKEVEGAKPSTNTYISIWDNQIRWLPSGINGSRERYSIQFNDDGSLKSYRQE</sequence>
<evidence type="ECO:0000313" key="2">
    <source>
        <dbReference type="Proteomes" id="UP000287527"/>
    </source>
</evidence>
<proteinExistence type="predicted"/>
<comment type="caution">
    <text evidence="1">The sequence shown here is derived from an EMBL/GenBank/DDBJ whole genome shotgun (WGS) entry which is preliminary data.</text>
</comment>
<dbReference type="RefSeq" id="WP_128389648.1">
    <property type="nucleotide sequence ID" value="NZ_SBII01000005.1"/>
</dbReference>
<keyword evidence="2" id="KW-1185">Reference proteome</keyword>
<organism evidence="1 2">
    <name type="scientific">Flavobacterium cerinum</name>
    <dbReference type="NCBI Taxonomy" id="2502784"/>
    <lineage>
        <taxon>Bacteria</taxon>
        <taxon>Pseudomonadati</taxon>
        <taxon>Bacteroidota</taxon>
        <taxon>Flavobacteriia</taxon>
        <taxon>Flavobacteriales</taxon>
        <taxon>Flavobacteriaceae</taxon>
        <taxon>Flavobacterium</taxon>
    </lineage>
</organism>
<accession>A0A444HAS8</accession>
<protein>
    <submittedName>
        <fullName evidence="1">Uncharacterized protein</fullName>
    </submittedName>
</protein>